<keyword evidence="2" id="KW-1185">Reference proteome</keyword>
<evidence type="ECO:0000313" key="2">
    <source>
        <dbReference type="Proteomes" id="UP001446205"/>
    </source>
</evidence>
<sequence length="297" mass="33271">MCGYCTEAAFLFQQYGGWQNDQPESELSLSDQLLAWQMLEHPWPLLREGRPGDLLALVIACRWICEQWHPAAGTPKTVEQVAPLMLQARQYLSQDARLPELLQDLLNPAAWRDQVWQQTPHAILLSACQAVVDHYLDVLSLAPAGPDMPEPILVLGGGEDITPLRPATGPRLEDLLVCLPALCFSLAWLAQWPAKRERLESVMRHEPRISPDFGAIVLWPQRLAVLCLGRQQGLDWLLAYPAPLRPEVLYFAWLRLDALKAGAQALSRRLEADNSGFYDPSGVLWALGSNDTLTLCR</sequence>
<gene>
    <name evidence="1" type="ORF">WOB96_07400</name>
</gene>
<organism evidence="1 2">
    <name type="scientific">Thermithiobacillus plumbiphilus</name>
    <dbReference type="NCBI Taxonomy" id="1729899"/>
    <lineage>
        <taxon>Bacteria</taxon>
        <taxon>Pseudomonadati</taxon>
        <taxon>Pseudomonadota</taxon>
        <taxon>Acidithiobacillia</taxon>
        <taxon>Acidithiobacillales</taxon>
        <taxon>Thermithiobacillaceae</taxon>
        <taxon>Thermithiobacillus</taxon>
    </lineage>
</organism>
<name>A0ABU9D7U4_9PROT</name>
<evidence type="ECO:0000313" key="1">
    <source>
        <dbReference type="EMBL" id="MEK8089589.1"/>
    </source>
</evidence>
<accession>A0ABU9D7U4</accession>
<dbReference type="RefSeq" id="WP_341370644.1">
    <property type="nucleotide sequence ID" value="NZ_JBBPCO010000006.1"/>
</dbReference>
<comment type="caution">
    <text evidence="1">The sequence shown here is derived from an EMBL/GenBank/DDBJ whole genome shotgun (WGS) entry which is preliminary data.</text>
</comment>
<reference evidence="1 2" key="1">
    <citation type="submission" date="2024-04" db="EMBL/GenBank/DDBJ databases">
        <authorList>
            <person name="Abashina T."/>
            <person name="Shaikin A."/>
        </authorList>
    </citation>
    <scope>NUCLEOTIDE SEQUENCE [LARGE SCALE GENOMIC DNA]</scope>
    <source>
        <strain evidence="1 2">AAFK</strain>
    </source>
</reference>
<dbReference type="Proteomes" id="UP001446205">
    <property type="component" value="Unassembled WGS sequence"/>
</dbReference>
<dbReference type="EMBL" id="JBBPCO010000006">
    <property type="protein sequence ID" value="MEK8089589.1"/>
    <property type="molecule type" value="Genomic_DNA"/>
</dbReference>
<protein>
    <submittedName>
        <fullName evidence="1">Uncharacterized protein</fullName>
    </submittedName>
</protein>
<proteinExistence type="predicted"/>